<dbReference type="AlphaFoldDB" id="A0A6H9Z5P7"/>
<sequence length="183" mass="19201">MSHSTWAAVAAATIAAAGVVGAAPQASASSASRVGASSSAGSVTTMAAGARYRGEVMCKAKGRWAKGYVETYGRPTGSGAFTRVLEWGWAIQKTSGNHSNSTVYAYKVINEGGSNWRWSGGPGYKGDAVEDSRFHKGKMINNTTIGYGPPYGEHAIVFTFVLDKGTGGECNAWLRVPNLKWKG</sequence>
<dbReference type="RefSeq" id="WP_151560050.1">
    <property type="nucleotide sequence ID" value="NZ_WBMT01000004.1"/>
</dbReference>
<accession>A0A6H9Z5P7</accession>
<organism evidence="2 3">
    <name type="scientific">Actinomadura rudentiformis</name>
    <dbReference type="NCBI Taxonomy" id="359158"/>
    <lineage>
        <taxon>Bacteria</taxon>
        <taxon>Bacillati</taxon>
        <taxon>Actinomycetota</taxon>
        <taxon>Actinomycetes</taxon>
        <taxon>Streptosporangiales</taxon>
        <taxon>Thermomonosporaceae</taxon>
        <taxon>Actinomadura</taxon>
    </lineage>
</organism>
<keyword evidence="1" id="KW-0732">Signal</keyword>
<feature type="chain" id="PRO_5039534034" description="DUF4352 domain-containing protein" evidence="1">
    <location>
        <begin position="23"/>
        <end position="183"/>
    </location>
</feature>
<dbReference type="OrthoDB" id="3476805at2"/>
<protein>
    <recommendedName>
        <fullName evidence="4">DUF4352 domain-containing protein</fullName>
    </recommendedName>
</protein>
<name>A0A6H9Z5P7_9ACTN</name>
<comment type="caution">
    <text evidence="2">The sequence shown here is derived from an EMBL/GenBank/DDBJ whole genome shotgun (WGS) entry which is preliminary data.</text>
</comment>
<gene>
    <name evidence="2" type="ORF">F8566_11025</name>
</gene>
<keyword evidence="3" id="KW-1185">Reference proteome</keyword>
<evidence type="ECO:0000313" key="2">
    <source>
        <dbReference type="EMBL" id="KAB2350302.1"/>
    </source>
</evidence>
<proteinExistence type="predicted"/>
<evidence type="ECO:0008006" key="4">
    <source>
        <dbReference type="Google" id="ProtNLM"/>
    </source>
</evidence>
<dbReference type="Proteomes" id="UP000468735">
    <property type="component" value="Unassembled WGS sequence"/>
</dbReference>
<reference evidence="2 3" key="1">
    <citation type="submission" date="2019-09" db="EMBL/GenBank/DDBJ databases">
        <title>Actinomadura physcomitrii sp. nov., a novel actinomycete isolated from moss [Physcomitrium sphaericum (Ludw) Fuernr].</title>
        <authorList>
            <person name="Zhuang X."/>
            <person name="Liu C."/>
        </authorList>
    </citation>
    <scope>NUCLEOTIDE SEQUENCE [LARGE SCALE GENOMIC DNA]</scope>
    <source>
        <strain evidence="2 3">HMC1</strain>
    </source>
</reference>
<evidence type="ECO:0000313" key="3">
    <source>
        <dbReference type="Proteomes" id="UP000468735"/>
    </source>
</evidence>
<evidence type="ECO:0000256" key="1">
    <source>
        <dbReference type="SAM" id="SignalP"/>
    </source>
</evidence>
<dbReference type="EMBL" id="WBMT01000004">
    <property type="protein sequence ID" value="KAB2350302.1"/>
    <property type="molecule type" value="Genomic_DNA"/>
</dbReference>
<feature type="signal peptide" evidence="1">
    <location>
        <begin position="1"/>
        <end position="22"/>
    </location>
</feature>